<dbReference type="EMBL" id="BLXT01002563">
    <property type="protein sequence ID" value="GFN95867.1"/>
    <property type="molecule type" value="Genomic_DNA"/>
</dbReference>
<dbReference type="AlphaFoldDB" id="A0AAV3ZLZ8"/>
<gene>
    <name evidence="2" type="ORF">PoB_002237300</name>
</gene>
<feature type="compositionally biased region" description="Acidic residues" evidence="1">
    <location>
        <begin position="11"/>
        <end position="22"/>
    </location>
</feature>
<accession>A0AAV3ZLZ8</accession>
<proteinExistence type="predicted"/>
<feature type="region of interest" description="Disordered" evidence="1">
    <location>
        <begin position="1"/>
        <end position="30"/>
    </location>
</feature>
<reference evidence="2 3" key="1">
    <citation type="journal article" date="2021" name="Elife">
        <title>Chloroplast acquisition without the gene transfer in kleptoplastic sea slugs, Plakobranchus ocellatus.</title>
        <authorList>
            <person name="Maeda T."/>
            <person name="Takahashi S."/>
            <person name="Yoshida T."/>
            <person name="Shimamura S."/>
            <person name="Takaki Y."/>
            <person name="Nagai Y."/>
            <person name="Toyoda A."/>
            <person name="Suzuki Y."/>
            <person name="Arimoto A."/>
            <person name="Ishii H."/>
            <person name="Satoh N."/>
            <person name="Nishiyama T."/>
            <person name="Hasebe M."/>
            <person name="Maruyama T."/>
            <person name="Minagawa J."/>
            <person name="Obokata J."/>
            <person name="Shigenobu S."/>
        </authorList>
    </citation>
    <scope>NUCLEOTIDE SEQUENCE [LARGE SCALE GENOMIC DNA]</scope>
</reference>
<keyword evidence="3" id="KW-1185">Reference proteome</keyword>
<feature type="compositionally biased region" description="Basic and acidic residues" evidence="1">
    <location>
        <begin position="1"/>
        <end position="10"/>
    </location>
</feature>
<sequence length="73" mass="7999">MFNRRHNNDGKDDDDDDDDDDGEHILGDGYHQNNKDLWAAMIHEKATAVAAVTTGATLLTRETTAAKALRGTT</sequence>
<organism evidence="2 3">
    <name type="scientific">Plakobranchus ocellatus</name>
    <dbReference type="NCBI Taxonomy" id="259542"/>
    <lineage>
        <taxon>Eukaryota</taxon>
        <taxon>Metazoa</taxon>
        <taxon>Spiralia</taxon>
        <taxon>Lophotrochozoa</taxon>
        <taxon>Mollusca</taxon>
        <taxon>Gastropoda</taxon>
        <taxon>Heterobranchia</taxon>
        <taxon>Euthyneura</taxon>
        <taxon>Panpulmonata</taxon>
        <taxon>Sacoglossa</taxon>
        <taxon>Placobranchoidea</taxon>
        <taxon>Plakobranchidae</taxon>
        <taxon>Plakobranchus</taxon>
    </lineage>
</organism>
<evidence type="ECO:0000313" key="3">
    <source>
        <dbReference type="Proteomes" id="UP000735302"/>
    </source>
</evidence>
<comment type="caution">
    <text evidence="2">The sequence shown here is derived from an EMBL/GenBank/DDBJ whole genome shotgun (WGS) entry which is preliminary data.</text>
</comment>
<evidence type="ECO:0000313" key="2">
    <source>
        <dbReference type="EMBL" id="GFN95867.1"/>
    </source>
</evidence>
<dbReference type="Proteomes" id="UP000735302">
    <property type="component" value="Unassembled WGS sequence"/>
</dbReference>
<protein>
    <submittedName>
        <fullName evidence="2">Uncharacterized protein</fullName>
    </submittedName>
</protein>
<evidence type="ECO:0000256" key="1">
    <source>
        <dbReference type="SAM" id="MobiDB-lite"/>
    </source>
</evidence>
<name>A0AAV3ZLZ8_9GAST</name>